<dbReference type="PANTHER" id="PTHR43157:SF73">
    <property type="entry name" value="WW DOMAIN-CONTAINING OXIDOREDUCTASE-LIKE PROTEIN"/>
    <property type="match status" value="1"/>
</dbReference>
<keyword evidence="1" id="KW-0560">Oxidoreductase</keyword>
<dbReference type="OrthoDB" id="191139at2759"/>
<evidence type="ECO:0000313" key="4">
    <source>
        <dbReference type="Proteomes" id="UP000292052"/>
    </source>
</evidence>
<dbReference type="SUPFAM" id="SSF51735">
    <property type="entry name" value="NAD(P)-binding Rossmann-fold domains"/>
    <property type="match status" value="1"/>
</dbReference>
<gene>
    <name evidence="3" type="ORF">BDFB_000892</name>
</gene>
<dbReference type="Gene3D" id="3.40.50.720">
    <property type="entry name" value="NAD(P)-binding Rossmann-like Domain"/>
    <property type="match status" value="1"/>
</dbReference>
<reference evidence="3 4" key="1">
    <citation type="submission" date="2017-03" db="EMBL/GenBank/DDBJ databases">
        <title>Genome of the blue death feigning beetle - Asbolus verrucosus.</title>
        <authorList>
            <person name="Rider S.D."/>
        </authorList>
    </citation>
    <scope>NUCLEOTIDE SEQUENCE [LARGE SCALE GENOMIC DNA]</scope>
    <source>
        <strain evidence="3">Butters</strain>
        <tissue evidence="3">Head and leg muscle</tissue>
    </source>
</reference>
<proteinExistence type="inferred from homology"/>
<dbReference type="GO" id="GO:0016491">
    <property type="term" value="F:oxidoreductase activity"/>
    <property type="evidence" value="ECO:0007669"/>
    <property type="project" value="UniProtKB-KW"/>
</dbReference>
<dbReference type="STRING" id="1661398.A0A482W8T5"/>
<comment type="caution">
    <text evidence="3">The sequence shown here is derived from an EMBL/GenBank/DDBJ whole genome shotgun (WGS) entry which is preliminary data.</text>
</comment>
<comment type="similarity">
    <text evidence="2">Belongs to the short-chain dehydrogenases/reductases (SDR) family.</text>
</comment>
<dbReference type="AlphaFoldDB" id="A0A482W8T5"/>
<dbReference type="PANTHER" id="PTHR43157">
    <property type="entry name" value="PHOSPHATIDYLINOSITOL-GLYCAN BIOSYNTHESIS CLASS F PROTEIN-RELATED"/>
    <property type="match status" value="1"/>
</dbReference>
<dbReference type="EMBL" id="QDEB01019274">
    <property type="protein sequence ID" value="RZC41207.1"/>
    <property type="molecule type" value="Genomic_DNA"/>
</dbReference>
<sequence>MGLFSGKCVSMARLDGKVAVVTGANTGIGKETVKDFFKRGARIILACRNVDKANEAIEDIKKQCEGCENLGQLDVVRLDLSSLSSVKMCAKAVLESEQEINLLVNNAGVMMCPKGRTEDGFETQLGTNHLGHFLLTMLLLPKICQSTPARIVNVSSVAHKMGYIDFEDLNWVKRRYSALGAYQQSKLANVLFTTELARRLGEADIKGVTVYCLHPGVVATELGRHLDNVYFRDIQWIWRIFIKKFIKTPEQGAQTTIYCSVDEKCADETGLYYSDCKIAEVSRNAKHLKDAERLWNESLELVQLGKDYNPFKQINNLESILT</sequence>
<dbReference type="CDD" id="cd05327">
    <property type="entry name" value="retinol-DH_like_SDR_c_like"/>
    <property type="match status" value="1"/>
</dbReference>
<evidence type="ECO:0000313" key="3">
    <source>
        <dbReference type="EMBL" id="RZC41207.1"/>
    </source>
</evidence>
<dbReference type="PRINTS" id="PR00080">
    <property type="entry name" value="SDRFAMILY"/>
</dbReference>
<accession>A0A482W8T5</accession>
<dbReference type="InterPro" id="IPR002347">
    <property type="entry name" value="SDR_fam"/>
</dbReference>
<evidence type="ECO:0000256" key="2">
    <source>
        <dbReference type="RuleBase" id="RU000363"/>
    </source>
</evidence>
<dbReference type="Pfam" id="PF00106">
    <property type="entry name" value="adh_short"/>
    <property type="match status" value="1"/>
</dbReference>
<evidence type="ECO:0000256" key="1">
    <source>
        <dbReference type="ARBA" id="ARBA00023002"/>
    </source>
</evidence>
<dbReference type="PRINTS" id="PR00081">
    <property type="entry name" value="GDHRDH"/>
</dbReference>
<organism evidence="3 4">
    <name type="scientific">Asbolus verrucosus</name>
    <name type="common">Desert ironclad beetle</name>
    <dbReference type="NCBI Taxonomy" id="1661398"/>
    <lineage>
        <taxon>Eukaryota</taxon>
        <taxon>Metazoa</taxon>
        <taxon>Ecdysozoa</taxon>
        <taxon>Arthropoda</taxon>
        <taxon>Hexapoda</taxon>
        <taxon>Insecta</taxon>
        <taxon>Pterygota</taxon>
        <taxon>Neoptera</taxon>
        <taxon>Endopterygota</taxon>
        <taxon>Coleoptera</taxon>
        <taxon>Polyphaga</taxon>
        <taxon>Cucujiformia</taxon>
        <taxon>Tenebrionidae</taxon>
        <taxon>Pimeliinae</taxon>
        <taxon>Asbolus</taxon>
    </lineage>
</organism>
<dbReference type="InterPro" id="IPR036291">
    <property type="entry name" value="NAD(P)-bd_dom_sf"/>
</dbReference>
<dbReference type="Proteomes" id="UP000292052">
    <property type="component" value="Unassembled WGS sequence"/>
</dbReference>
<protein>
    <submittedName>
        <fullName evidence="3">Retinol dehydrogenase 13-like</fullName>
    </submittedName>
</protein>
<name>A0A482W8T5_ASBVE</name>
<keyword evidence="4" id="KW-1185">Reference proteome</keyword>